<organism evidence="1 2">
    <name type="scientific">Albidovulum denitrificans</name>
    <dbReference type="NCBI Taxonomy" id="404881"/>
    <lineage>
        <taxon>Bacteria</taxon>
        <taxon>Pseudomonadati</taxon>
        <taxon>Pseudomonadota</taxon>
        <taxon>Alphaproteobacteria</taxon>
        <taxon>Rhodobacterales</taxon>
        <taxon>Paracoccaceae</taxon>
        <taxon>Albidovulum</taxon>
    </lineage>
</organism>
<dbReference type="RefSeq" id="WP_170076160.1">
    <property type="nucleotide sequence ID" value="NZ_PVEP01000003.1"/>
</dbReference>
<gene>
    <name evidence="1" type="ORF">LX70_01830</name>
</gene>
<protein>
    <submittedName>
        <fullName evidence="1">Uncharacterized protein</fullName>
    </submittedName>
</protein>
<comment type="caution">
    <text evidence="1">The sequence shown here is derived from an EMBL/GenBank/DDBJ whole genome shotgun (WGS) entry which is preliminary data.</text>
</comment>
<dbReference type="EMBL" id="PVEP01000003">
    <property type="protein sequence ID" value="PQV56975.1"/>
    <property type="molecule type" value="Genomic_DNA"/>
</dbReference>
<dbReference type="Proteomes" id="UP000238338">
    <property type="component" value="Unassembled WGS sequence"/>
</dbReference>
<keyword evidence="2" id="KW-1185">Reference proteome</keyword>
<sequence length="52" mass="6014">MKLAEKIISQFSRTKSDKPDAFEKRLSNLGKEAQRRKRMVAPSLFVRHAQAI</sequence>
<name>A0A2S8S829_9RHOB</name>
<dbReference type="AlphaFoldDB" id="A0A2S8S829"/>
<evidence type="ECO:0000313" key="1">
    <source>
        <dbReference type="EMBL" id="PQV56975.1"/>
    </source>
</evidence>
<reference evidence="1 2" key="1">
    <citation type="submission" date="2018-02" db="EMBL/GenBank/DDBJ databases">
        <title>Genomic Encyclopedia of Archaeal and Bacterial Type Strains, Phase II (KMG-II): from individual species to whole genera.</title>
        <authorList>
            <person name="Goeker M."/>
        </authorList>
    </citation>
    <scope>NUCLEOTIDE SEQUENCE [LARGE SCALE GENOMIC DNA]</scope>
    <source>
        <strain evidence="1 2">DSM 18921</strain>
    </source>
</reference>
<proteinExistence type="predicted"/>
<accession>A0A2S8S829</accession>
<evidence type="ECO:0000313" key="2">
    <source>
        <dbReference type="Proteomes" id="UP000238338"/>
    </source>
</evidence>